<evidence type="ECO:0000256" key="5">
    <source>
        <dbReference type="ARBA" id="ARBA00022946"/>
    </source>
</evidence>
<dbReference type="EMBL" id="JASJQH010006965">
    <property type="protein sequence ID" value="KAK9721886.1"/>
    <property type="molecule type" value="Genomic_DNA"/>
</dbReference>
<comment type="similarity">
    <text evidence="1 9">Belongs to the complex I NDUFS4 subunit family.</text>
</comment>
<keyword evidence="7 9" id="KW-0496">Mitochondrion</keyword>
<protein>
    <recommendedName>
        <fullName evidence="9">NADH dehydrogenase [ubiquinone] iron-sulfur protein 4, mitochondrial</fullName>
    </recommendedName>
</protein>
<evidence type="ECO:0000256" key="8">
    <source>
        <dbReference type="ARBA" id="ARBA00023136"/>
    </source>
</evidence>
<comment type="subcellular location">
    <subcellularLocation>
        <location evidence="9">Mitochondrion inner membrane</location>
        <topology evidence="9">Peripheral membrane protein</topology>
        <orientation evidence="9">Matrix side</orientation>
    </subcellularLocation>
</comment>
<reference evidence="10 11" key="1">
    <citation type="submission" date="2023-04" db="EMBL/GenBank/DDBJ databases">
        <title>Genome of Basidiobolus ranarum AG-B5.</title>
        <authorList>
            <person name="Stajich J.E."/>
            <person name="Carter-House D."/>
            <person name="Gryganskyi A."/>
        </authorList>
    </citation>
    <scope>NUCLEOTIDE SEQUENCE [LARGE SCALE GENOMIC DNA]</scope>
    <source>
        <strain evidence="10 11">AG-B5</strain>
    </source>
</reference>
<evidence type="ECO:0000256" key="3">
    <source>
        <dbReference type="ARBA" id="ARBA00022660"/>
    </source>
</evidence>
<dbReference type="InterPro" id="IPR006885">
    <property type="entry name" value="NADH_UbQ_FeS_4_mit-like"/>
</dbReference>
<evidence type="ECO:0000256" key="4">
    <source>
        <dbReference type="ARBA" id="ARBA00022792"/>
    </source>
</evidence>
<evidence type="ECO:0000313" key="10">
    <source>
        <dbReference type="EMBL" id="KAK9721886.1"/>
    </source>
</evidence>
<dbReference type="Proteomes" id="UP001479436">
    <property type="component" value="Unassembled WGS sequence"/>
</dbReference>
<dbReference type="InterPro" id="IPR038532">
    <property type="entry name" value="NDUFS4-like_sf"/>
</dbReference>
<comment type="caution">
    <text evidence="10">The sequence shown here is derived from an EMBL/GenBank/DDBJ whole genome shotgun (WGS) entry which is preliminary data.</text>
</comment>
<dbReference type="PANTHER" id="PTHR12219:SF8">
    <property type="entry name" value="NADH DEHYDROGENASE [UBIQUINONE] IRON-SULFUR PROTEIN 4, MITOCHONDRIAL"/>
    <property type="match status" value="1"/>
</dbReference>
<keyword evidence="8 9" id="KW-0472">Membrane</keyword>
<organism evidence="10 11">
    <name type="scientific">Basidiobolus ranarum</name>
    <dbReference type="NCBI Taxonomy" id="34480"/>
    <lineage>
        <taxon>Eukaryota</taxon>
        <taxon>Fungi</taxon>
        <taxon>Fungi incertae sedis</taxon>
        <taxon>Zoopagomycota</taxon>
        <taxon>Entomophthoromycotina</taxon>
        <taxon>Basidiobolomycetes</taxon>
        <taxon>Basidiobolales</taxon>
        <taxon>Basidiobolaceae</taxon>
        <taxon>Basidiobolus</taxon>
    </lineage>
</organism>
<evidence type="ECO:0000256" key="7">
    <source>
        <dbReference type="ARBA" id="ARBA00023128"/>
    </source>
</evidence>
<gene>
    <name evidence="10" type="primary">NdufS4</name>
    <name evidence="10" type="ORF">K7432_003071</name>
</gene>
<evidence type="ECO:0000256" key="9">
    <source>
        <dbReference type="RuleBase" id="RU367010"/>
    </source>
</evidence>
<keyword evidence="2 9" id="KW-0813">Transport</keyword>
<keyword evidence="5 9" id="KW-0809">Transit peptide</keyword>
<evidence type="ECO:0000256" key="2">
    <source>
        <dbReference type="ARBA" id="ARBA00022448"/>
    </source>
</evidence>
<keyword evidence="11" id="KW-1185">Reference proteome</keyword>
<evidence type="ECO:0000256" key="6">
    <source>
        <dbReference type="ARBA" id="ARBA00022982"/>
    </source>
</evidence>
<dbReference type="Gene3D" id="3.30.160.190">
    <property type="entry name" value="atu1810 like domain"/>
    <property type="match status" value="1"/>
</dbReference>
<sequence length="167" mass="19090">MASLQLFKTRVGLVAQPFGKLLAPIASRATYSTSKDVVTATETGELVQADITSGVPEELKERTVRIYRPAKTAMQSGLQQTRSWKLDFEIINTGAQWENPLMGWASSADPVQALRMRFPEKEDAIRFAEKQGWNYVVEEPKTRKFHKKMYADNYKYTPNKLRMIKTK</sequence>
<name>A0ABR2W6R6_9FUNG</name>
<accession>A0ABR2W6R6</accession>
<dbReference type="Pfam" id="PF04800">
    <property type="entry name" value="NDUS4"/>
    <property type="match status" value="1"/>
</dbReference>
<proteinExistence type="inferred from homology"/>
<comment type="function">
    <text evidence="9">Accessory subunit of the mitochondrial membrane respiratory chain NADH dehydrogenase (Complex I), that is believed not to be involved in catalysis. Complex I functions in the transfer of electrons from NADH to the respiratory chain. The immediate electron acceptor for the enzyme is believed to be ubiquinone.</text>
</comment>
<evidence type="ECO:0000313" key="11">
    <source>
        <dbReference type="Proteomes" id="UP001479436"/>
    </source>
</evidence>
<keyword evidence="6 9" id="KW-0249">Electron transport</keyword>
<evidence type="ECO:0000256" key="1">
    <source>
        <dbReference type="ARBA" id="ARBA00005882"/>
    </source>
</evidence>
<keyword evidence="3 9" id="KW-0679">Respiratory chain</keyword>
<keyword evidence="4 9" id="KW-0999">Mitochondrion inner membrane</keyword>
<dbReference type="PANTHER" id="PTHR12219">
    <property type="entry name" value="NADH-UBIQUINONE OXIDOREDUCTASE"/>
    <property type="match status" value="1"/>
</dbReference>